<dbReference type="EnsemblProtists" id="Phyra84692">
    <property type="protein sequence ID" value="Phyra84692"/>
    <property type="gene ID" value="Phyra84692"/>
</dbReference>
<sequence length="114" mass="12863">MYERNTHALDEVLGLTWAGQQRAVHPARRQLPDLFPTGFSDQQMAALIGVLNINSHELENVGGSGQFLSVCRDALFIDYGNFFYRPPLGRQETLFDSHGFVWCHAAVSGTNRRR</sequence>
<keyword evidence="2" id="KW-1185">Reference proteome</keyword>
<evidence type="ECO:0000313" key="1">
    <source>
        <dbReference type="EnsemblProtists" id="Phyra84692"/>
    </source>
</evidence>
<dbReference type="VEuPathDB" id="FungiDB:KRP22_9297"/>
<accession>H3H2R0</accession>
<proteinExistence type="predicted"/>
<dbReference type="STRING" id="164328.H3H2R0"/>
<reference evidence="2" key="1">
    <citation type="journal article" date="2006" name="Science">
        <title>Phytophthora genome sequences uncover evolutionary origins and mechanisms of pathogenesis.</title>
        <authorList>
            <person name="Tyler B.M."/>
            <person name="Tripathy S."/>
            <person name="Zhang X."/>
            <person name="Dehal P."/>
            <person name="Jiang R.H."/>
            <person name="Aerts A."/>
            <person name="Arredondo F.D."/>
            <person name="Baxter L."/>
            <person name="Bensasson D."/>
            <person name="Beynon J.L."/>
            <person name="Chapman J."/>
            <person name="Damasceno C.M."/>
            <person name="Dorrance A.E."/>
            <person name="Dou D."/>
            <person name="Dickerman A.W."/>
            <person name="Dubchak I.L."/>
            <person name="Garbelotto M."/>
            <person name="Gijzen M."/>
            <person name="Gordon S.G."/>
            <person name="Govers F."/>
            <person name="Grunwald N.J."/>
            <person name="Huang W."/>
            <person name="Ivors K.L."/>
            <person name="Jones R.W."/>
            <person name="Kamoun S."/>
            <person name="Krampis K."/>
            <person name="Lamour K.H."/>
            <person name="Lee M.K."/>
            <person name="McDonald W.H."/>
            <person name="Medina M."/>
            <person name="Meijer H.J."/>
            <person name="Nordberg E.K."/>
            <person name="Maclean D.J."/>
            <person name="Ospina-Giraldo M.D."/>
            <person name="Morris P.F."/>
            <person name="Phuntumart V."/>
            <person name="Putnam N.H."/>
            <person name="Rash S."/>
            <person name="Rose J.K."/>
            <person name="Sakihama Y."/>
            <person name="Salamov A.A."/>
            <person name="Savidor A."/>
            <person name="Scheuring C.F."/>
            <person name="Smith B.M."/>
            <person name="Sobral B.W."/>
            <person name="Terry A."/>
            <person name="Torto-Alalibo T.A."/>
            <person name="Win J."/>
            <person name="Xu Z."/>
            <person name="Zhang H."/>
            <person name="Grigoriev I.V."/>
            <person name="Rokhsar D.S."/>
            <person name="Boore J.L."/>
        </authorList>
    </citation>
    <scope>NUCLEOTIDE SEQUENCE [LARGE SCALE GENOMIC DNA]</scope>
    <source>
        <strain evidence="2">Pr102</strain>
    </source>
</reference>
<dbReference type="VEuPathDB" id="FungiDB:KRP23_12332"/>
<organism evidence="1 2">
    <name type="scientific">Phytophthora ramorum</name>
    <name type="common">Sudden oak death agent</name>
    <dbReference type="NCBI Taxonomy" id="164328"/>
    <lineage>
        <taxon>Eukaryota</taxon>
        <taxon>Sar</taxon>
        <taxon>Stramenopiles</taxon>
        <taxon>Oomycota</taxon>
        <taxon>Peronosporomycetes</taxon>
        <taxon>Peronosporales</taxon>
        <taxon>Peronosporaceae</taxon>
        <taxon>Phytophthora</taxon>
    </lineage>
</organism>
<dbReference type="HOGENOM" id="CLU_2126004_0_0_1"/>
<reference evidence="1" key="2">
    <citation type="submission" date="2015-06" db="UniProtKB">
        <authorList>
            <consortium name="EnsemblProtists"/>
        </authorList>
    </citation>
    <scope>IDENTIFICATION</scope>
    <source>
        <strain evidence="1">Pr102</strain>
    </source>
</reference>
<name>H3H2R0_PHYRM</name>
<dbReference type="InParanoid" id="H3H2R0"/>
<dbReference type="EMBL" id="DS566118">
    <property type="status" value="NOT_ANNOTATED_CDS"/>
    <property type="molecule type" value="Genomic_DNA"/>
</dbReference>
<protein>
    <submittedName>
        <fullName evidence="1">Uncharacterized protein</fullName>
    </submittedName>
</protein>
<dbReference type="AlphaFoldDB" id="H3H2R0"/>
<dbReference type="Proteomes" id="UP000005238">
    <property type="component" value="Unassembled WGS sequence"/>
</dbReference>
<dbReference type="eggNOG" id="KOG2084">
    <property type="taxonomic scope" value="Eukaryota"/>
</dbReference>
<evidence type="ECO:0000313" key="2">
    <source>
        <dbReference type="Proteomes" id="UP000005238"/>
    </source>
</evidence>